<dbReference type="InterPro" id="IPR002716">
    <property type="entry name" value="PIN_dom"/>
</dbReference>
<feature type="region of interest" description="Disordered" evidence="7">
    <location>
        <begin position="83"/>
        <end position="157"/>
    </location>
</feature>
<sequence length="1700" mass="188807">MGIVITTLSTSSRSQVMARGASPGPLAGDPGLRRSEETRLWGVSVNPGPRLAPVSSVAKTTAMAATAANACLAWHDDASSHLSSRAPSFQLQPPRASPATPLRTRSARLPRPGSRSGPAPLELASDAFPPSAATVVPKGRAEGGGDRLGGGRPRSSPDCGGFLAARGGGGVAATVAAAAKMAEGLERVRISASELRGILATLAPQAGSRENMKELKEPRQRKDNRRPDLEIYKPGLSRLRNKPKTKEASGSEEFKDEIVNDRDSSAVGNGTQPIKDVYKEPTNQPQNGIDPENNRGQESFPRTAGQEDRSLKIIKRTKKPDLQIYQPGRRLQTVSKESASRVEEEEILNQVEELRVEEAECRGNVVKEEGLNKPDRAETEKSPGGDRVRAAKGEKGKRIEKGEGMKKTSDDPAQGKPGSAKRYSRSDKRRNRYRTCSTSSAGSNNSAEGAGLTDNGCRRRRQDKTKERPRLKKQVSLSSTDSLDEDKIDEPDGLGPRRSSERKKHLERNWSGRGEGEQKSNGKENRGTLHVTFDAETMNKESPVARLARDDMDRGNPDKGLSSGSKGSEKQESKNLKQELRGRGRGILILPAHTTLSVNSAGSPEATPLGPRLLFGSGSKGPRSWGRGGTTRRLWDPNNPDQKPALKTQMPQLHFLDTDDEVSPTSWGDSRQAQASYYKFQNSDNPYYYPRTPGPASQYPYVGYNPLQYPLGPTNGVYPGPYYPGYPTPSGQYVCSPLPAGTMSPEEVEQHVRNMQQQELHRLLRVADSQELQLSNLLSRDRISPEGLEKMAQLRAELLQLYERCILLDIEFSDTQNVDQILWKNAFYQVIEKFRQLVKDPNIENPEQIRNRLLELLDEGSDFFDSLLQKLQVTYKFKLEDYMDGLAIRSKPLRKTVKYALISAQRCMICQGDIARYREQANDTANYGKARSWYLKAQHIAPKNGRPYNQLALLAVYTRRKLDAVYYYMRSLAASNPILTAKESLMSLFEETKRKAEQMEKKQHEEFELNSDQWRKGKKSTFRHVGDDTTRLEIWIHPSHSRSSQGTESGKDSEQENGLGSLSPSDLNKRFILSFLHAHGKLFTRIGMETFPAVAEKVLREFQVLLQHSPSPIGSTRMLQLMTINMFAVHNSQLKDCFSEECRSVIQEQAAALGLAMFSLLVRRCTHLLKESAKAQLSSPEDHDDQDDIKVSSFVPDLKELLPSVKVWSDWMLGYPDTWNPPPTSLDLPSHVAVDVWSTLADFCNILTAVNQSEVPLYKDPDDDLTLLILEEDRLLSGFVPLLAAPQDPCYVEKTSDKVIAADCKRVTVLKYFLEALCGQEEPLLAFKGGKYVSVAPVPDTMGKEMGSQEGKQLEDEEENVVIEDFEEDSEAEGSGGEDDIRELRAKKLALARKIAEQQRRQEKIQAVLEDHSQMRQMELEIRPLFLVPDTNGFIDHLASLAQLLESRKYILVVPLIVINELDGLAKGQETDHRAGGYARVVQEKARKSIEFLEQRFESRDSCLRALTSRGNELESIAFRSEDITGQLVSPLFGKGKPTASFHSKVSRKEGLKEVHQPRQLRASQHGAQAQGLPYPQITPHSQTRPGRARTGTVGWGERRLLGGGPSQGPRDRASLLLLLMAPPSAQWCFSHLSSSRVTTMISSSPAASTTAKTRLRTSCPPEKVQLCPALGSSIPSDLPWPTHPHPLRRVPLLTLAWEV</sequence>
<keyword evidence="4 6" id="KW-0866">Nonsense-mediated mRNA decay</keyword>
<feature type="compositionally biased region" description="Low complexity" evidence="7">
    <location>
        <begin position="437"/>
        <end position="451"/>
    </location>
</feature>
<feature type="domain" description="PIN" evidence="8">
    <location>
        <begin position="1425"/>
        <end position="1528"/>
    </location>
</feature>
<dbReference type="Gene3D" id="1.25.40.10">
    <property type="entry name" value="Tetratricopeptide repeat domain"/>
    <property type="match status" value="1"/>
</dbReference>
<feature type="compositionally biased region" description="Basic and acidic residues" evidence="7">
    <location>
        <begin position="507"/>
        <end position="527"/>
    </location>
</feature>
<feature type="region of interest" description="Disordered" evidence="7">
    <location>
        <begin position="358"/>
        <end position="582"/>
    </location>
</feature>
<accession>A0A8I3W6V5</accession>
<feature type="region of interest" description="Disordered" evidence="7">
    <location>
        <begin position="14"/>
        <end position="35"/>
    </location>
</feature>
<feature type="region of interest" description="Disordered" evidence="7">
    <location>
        <begin position="1036"/>
        <end position="1062"/>
    </location>
</feature>
<evidence type="ECO:0000313" key="10">
    <source>
        <dbReference type="Proteomes" id="UP000008225"/>
    </source>
</evidence>
<proteinExistence type="predicted"/>
<dbReference type="SUPFAM" id="SSF48452">
    <property type="entry name" value="TPR-like"/>
    <property type="match status" value="1"/>
</dbReference>
<dbReference type="PANTHER" id="PTHR15696:SF0">
    <property type="entry name" value="TELOMERASE-BINDING PROTEIN EST1A"/>
    <property type="match status" value="1"/>
</dbReference>
<reference evidence="9 10" key="1">
    <citation type="submission" date="2009-03" db="EMBL/GenBank/DDBJ databases">
        <authorList>
            <person name="Warren W."/>
            <person name="Ye L."/>
            <person name="Minx P."/>
            <person name="Worley K."/>
            <person name="Gibbs R."/>
            <person name="Wilson R.K."/>
        </authorList>
    </citation>
    <scope>NUCLEOTIDE SEQUENCE [LARGE SCALE GENOMIC DNA]</scope>
</reference>
<evidence type="ECO:0000256" key="7">
    <source>
        <dbReference type="SAM" id="MobiDB-lite"/>
    </source>
</evidence>
<dbReference type="Pfam" id="PF10374">
    <property type="entry name" value="EST1"/>
    <property type="match status" value="1"/>
</dbReference>
<gene>
    <name evidence="9" type="primary">SMG6</name>
</gene>
<evidence type="ECO:0000259" key="8">
    <source>
        <dbReference type="SMART" id="SM00670"/>
    </source>
</evidence>
<dbReference type="SMART" id="SM00670">
    <property type="entry name" value="PINc"/>
    <property type="match status" value="1"/>
</dbReference>
<dbReference type="GO" id="GO:0043021">
    <property type="term" value="F:ribonucleoprotein complex binding"/>
    <property type="evidence" value="ECO:0007669"/>
    <property type="project" value="Ensembl"/>
</dbReference>
<dbReference type="FunFam" id="1.25.40.10:FF:000094">
    <property type="entry name" value="telomerase-binding protein EST1A isoform X1"/>
    <property type="match status" value="1"/>
</dbReference>
<feature type="compositionally biased region" description="Acidic residues" evidence="7">
    <location>
        <begin position="482"/>
        <end position="492"/>
    </location>
</feature>
<feature type="compositionally biased region" description="Basic and acidic residues" evidence="7">
    <location>
        <begin position="210"/>
        <end position="231"/>
    </location>
</feature>
<comment type="subcellular location">
    <subcellularLocation>
        <location evidence="2">Cytoplasm</location>
    </subcellularLocation>
    <subcellularLocation>
        <location evidence="1 6">Nucleus</location>
    </subcellularLocation>
</comment>
<evidence type="ECO:0000256" key="4">
    <source>
        <dbReference type="ARBA" id="ARBA00023161"/>
    </source>
</evidence>
<dbReference type="GO" id="GO:0042162">
    <property type="term" value="F:telomeric DNA binding"/>
    <property type="evidence" value="ECO:0007669"/>
    <property type="project" value="Ensembl"/>
</dbReference>
<dbReference type="GO" id="GO:0005697">
    <property type="term" value="C:telomerase holoenzyme complex"/>
    <property type="evidence" value="ECO:0007669"/>
    <property type="project" value="TreeGrafter"/>
</dbReference>
<keyword evidence="3" id="KW-0963">Cytoplasm</keyword>
<evidence type="ECO:0000313" key="9">
    <source>
        <dbReference type="Ensembl" id="ENSCJAP00000080875.1"/>
    </source>
</evidence>
<feature type="region of interest" description="Disordered" evidence="7">
    <location>
        <begin position="205"/>
        <end position="322"/>
    </location>
</feature>
<dbReference type="GO" id="GO:0004521">
    <property type="term" value="F:RNA endonuclease activity"/>
    <property type="evidence" value="ECO:0007669"/>
    <property type="project" value="Ensembl"/>
</dbReference>
<dbReference type="InterPro" id="IPR045153">
    <property type="entry name" value="Est1/Ebs1-like"/>
</dbReference>
<comment type="function">
    <text evidence="6">Plays a role in nonsense-mediated mRNA decay.</text>
</comment>
<dbReference type="GO" id="GO:0035145">
    <property type="term" value="C:exon-exon junction complex"/>
    <property type="evidence" value="ECO:0007669"/>
    <property type="project" value="Ensembl"/>
</dbReference>
<feature type="compositionally biased region" description="Basic and acidic residues" evidence="7">
    <location>
        <begin position="244"/>
        <end position="264"/>
    </location>
</feature>
<dbReference type="GO" id="GO:0070034">
    <property type="term" value="F:telomerase RNA binding"/>
    <property type="evidence" value="ECO:0007669"/>
    <property type="project" value="Ensembl"/>
</dbReference>
<dbReference type="Pfam" id="PF13638">
    <property type="entry name" value="PIN_4"/>
    <property type="match status" value="1"/>
</dbReference>
<feature type="region of interest" description="Disordered" evidence="7">
    <location>
        <begin position="1554"/>
        <end position="1608"/>
    </location>
</feature>
<organism evidence="9 10">
    <name type="scientific">Callithrix jacchus</name>
    <name type="common">White-tufted-ear marmoset</name>
    <name type="synonym">Simia Jacchus</name>
    <dbReference type="NCBI Taxonomy" id="9483"/>
    <lineage>
        <taxon>Eukaryota</taxon>
        <taxon>Metazoa</taxon>
        <taxon>Chordata</taxon>
        <taxon>Craniata</taxon>
        <taxon>Vertebrata</taxon>
        <taxon>Euteleostomi</taxon>
        <taxon>Mammalia</taxon>
        <taxon>Eutheria</taxon>
        <taxon>Euarchontoglires</taxon>
        <taxon>Primates</taxon>
        <taxon>Haplorrhini</taxon>
        <taxon>Platyrrhini</taxon>
        <taxon>Cebidae</taxon>
        <taxon>Callitrichinae</taxon>
        <taxon>Callithrix</taxon>
        <taxon>Callithrix</taxon>
    </lineage>
</organism>
<dbReference type="GO" id="GO:0005886">
    <property type="term" value="C:plasma membrane"/>
    <property type="evidence" value="ECO:0007669"/>
    <property type="project" value="Ensembl"/>
</dbReference>
<dbReference type="GO" id="GO:0070182">
    <property type="term" value="F:DNA polymerase binding"/>
    <property type="evidence" value="ECO:0007669"/>
    <property type="project" value="Ensembl"/>
</dbReference>
<dbReference type="Ensembl" id="ENSCJAT00000127957.1">
    <property type="protein sequence ID" value="ENSCJAP00000080875.1"/>
    <property type="gene ID" value="ENSCJAG00000001820.4"/>
</dbReference>
<name>A0A8I3W6V5_CALJA</name>
<protein>
    <recommendedName>
        <fullName evidence="6">Nonsense-mediated mRNA decay factor</fullName>
    </recommendedName>
</protein>
<dbReference type="GO" id="GO:0036064">
    <property type="term" value="C:ciliary basal body"/>
    <property type="evidence" value="ECO:0007669"/>
    <property type="project" value="Ensembl"/>
</dbReference>
<dbReference type="GeneTree" id="ENSGT00940000155300"/>
<dbReference type="Gene3D" id="3.40.50.1010">
    <property type="entry name" value="5'-nuclease"/>
    <property type="match status" value="1"/>
</dbReference>
<dbReference type="GO" id="GO:0005730">
    <property type="term" value="C:nucleolus"/>
    <property type="evidence" value="ECO:0007669"/>
    <property type="project" value="Ensembl"/>
</dbReference>
<dbReference type="Proteomes" id="UP000008225">
    <property type="component" value="Chromosome 5"/>
</dbReference>
<dbReference type="InterPro" id="IPR019458">
    <property type="entry name" value="Est1-like_N"/>
</dbReference>
<dbReference type="PANTHER" id="PTHR15696">
    <property type="entry name" value="SMG-7 SUPPRESSOR WITH MORPHOLOGICAL EFFECT ON GENITALIA PROTEIN 7"/>
    <property type="match status" value="1"/>
</dbReference>
<feature type="compositionally biased region" description="Basic and acidic residues" evidence="7">
    <location>
        <begin position="567"/>
        <end position="582"/>
    </location>
</feature>
<dbReference type="GO" id="GO:1904354">
    <property type="term" value="P:negative regulation of telomere capping"/>
    <property type="evidence" value="ECO:0007669"/>
    <property type="project" value="Ensembl"/>
</dbReference>
<evidence type="ECO:0000256" key="6">
    <source>
        <dbReference type="RuleBase" id="RU369098"/>
    </source>
</evidence>
<dbReference type="OMA" id="THEAYLC"/>
<feature type="compositionally biased region" description="Basic residues" evidence="7">
    <location>
        <begin position="458"/>
        <end position="473"/>
    </location>
</feature>
<feature type="compositionally biased region" description="Basic and acidic residues" evidence="7">
    <location>
        <begin position="358"/>
        <end position="410"/>
    </location>
</feature>
<reference evidence="9" key="2">
    <citation type="submission" date="2025-08" db="UniProtKB">
        <authorList>
            <consortium name="Ensembl"/>
        </authorList>
    </citation>
    <scope>IDENTIFICATION</scope>
</reference>
<dbReference type="InterPro" id="IPR011990">
    <property type="entry name" value="TPR-like_helical_dom_sf"/>
</dbReference>
<feature type="region of interest" description="Disordered" evidence="7">
    <location>
        <begin position="599"/>
        <end position="639"/>
    </location>
</feature>
<feature type="compositionally biased region" description="Basic and acidic residues" evidence="7">
    <location>
        <begin position="547"/>
        <end position="557"/>
    </location>
</feature>
<evidence type="ECO:0000256" key="5">
    <source>
        <dbReference type="ARBA" id="ARBA00023242"/>
    </source>
</evidence>
<dbReference type="GO" id="GO:0005829">
    <property type="term" value="C:cytosol"/>
    <property type="evidence" value="ECO:0007669"/>
    <property type="project" value="Ensembl"/>
</dbReference>
<keyword evidence="5 6" id="KW-0539">Nucleus</keyword>
<dbReference type="Pfam" id="PF10373">
    <property type="entry name" value="EST1_DNA_bind"/>
    <property type="match status" value="1"/>
</dbReference>
<evidence type="ECO:0000256" key="1">
    <source>
        <dbReference type="ARBA" id="ARBA00004123"/>
    </source>
</evidence>
<keyword evidence="10" id="KW-1185">Reference proteome</keyword>
<evidence type="ECO:0000256" key="3">
    <source>
        <dbReference type="ARBA" id="ARBA00022490"/>
    </source>
</evidence>
<dbReference type="GO" id="GO:0000184">
    <property type="term" value="P:nuclear-transcribed mRNA catabolic process, nonsense-mediated decay"/>
    <property type="evidence" value="ECO:0007669"/>
    <property type="project" value="UniProtKB-KW"/>
</dbReference>
<evidence type="ECO:0000256" key="2">
    <source>
        <dbReference type="ARBA" id="ARBA00004496"/>
    </source>
</evidence>
<reference evidence="9" key="3">
    <citation type="submission" date="2025-09" db="UniProtKB">
        <authorList>
            <consortium name="Ensembl"/>
        </authorList>
    </citation>
    <scope>IDENTIFICATION</scope>
</reference>
<dbReference type="InterPro" id="IPR018834">
    <property type="entry name" value="DNA/RNA-bd_Est1-type"/>
</dbReference>